<dbReference type="Proteomes" id="UP001189756">
    <property type="component" value="Unassembled WGS sequence"/>
</dbReference>
<comment type="caution">
    <text evidence="1">The sequence shown here is derived from an EMBL/GenBank/DDBJ whole genome shotgun (WGS) entry which is preliminary data.</text>
</comment>
<protein>
    <submittedName>
        <fullName evidence="1">Uncharacterized protein</fullName>
    </submittedName>
</protein>
<dbReference type="EMBL" id="CATZAZ010000020">
    <property type="protein sequence ID" value="CAJ0808496.1"/>
    <property type="molecule type" value="Genomic_DNA"/>
</dbReference>
<gene>
    <name evidence="1" type="ORF">R77560_04729</name>
</gene>
<dbReference type="AlphaFoldDB" id="A0AAD2BUE1"/>
<proteinExistence type="predicted"/>
<name>A0AAD2BUE1_9RALS</name>
<evidence type="ECO:0000313" key="2">
    <source>
        <dbReference type="Proteomes" id="UP001189756"/>
    </source>
</evidence>
<evidence type="ECO:0000313" key="1">
    <source>
        <dbReference type="EMBL" id="CAJ0808496.1"/>
    </source>
</evidence>
<sequence length="65" mass="7280">MTDLFEGSALIAECKINGETVYLSNYSDGYHIETSLYVTGMRFPMKADSLSDAFKLMAKIALMFE</sequence>
<organism evidence="1 2">
    <name type="scientific">Ralstonia thomasii</name>
    <dbReference type="NCBI Taxonomy" id="3058596"/>
    <lineage>
        <taxon>Bacteria</taxon>
        <taxon>Pseudomonadati</taxon>
        <taxon>Pseudomonadota</taxon>
        <taxon>Betaproteobacteria</taxon>
        <taxon>Burkholderiales</taxon>
        <taxon>Burkholderiaceae</taxon>
        <taxon>Ralstonia</taxon>
    </lineage>
</organism>
<dbReference type="RefSeq" id="WP_316685550.1">
    <property type="nucleotide sequence ID" value="NZ_CATZAZ010000020.1"/>
</dbReference>
<accession>A0AAD2BUE1</accession>
<reference evidence="1" key="1">
    <citation type="submission" date="2023-07" db="EMBL/GenBank/DDBJ databases">
        <authorList>
            <person name="Peeters C."/>
        </authorList>
    </citation>
    <scope>NUCLEOTIDE SEQUENCE</scope>
    <source>
        <strain evidence="1">R-77560</strain>
    </source>
</reference>